<dbReference type="AlphaFoldDB" id="A0A0K2TAQ1"/>
<keyword evidence="4" id="KW-1003">Cell membrane</keyword>
<dbReference type="GO" id="GO:0005921">
    <property type="term" value="C:gap junction"/>
    <property type="evidence" value="ECO:0007669"/>
    <property type="project" value="UniProtKB-SubCell"/>
</dbReference>
<evidence type="ECO:0000256" key="11">
    <source>
        <dbReference type="ARBA" id="ARBA00023303"/>
    </source>
</evidence>
<keyword evidence="9 12" id="KW-0406">Ion transport</keyword>
<proteinExistence type="inferred from homology"/>
<dbReference type="PRINTS" id="PR01262">
    <property type="entry name" value="INNEXIN"/>
</dbReference>
<evidence type="ECO:0000256" key="12">
    <source>
        <dbReference type="RuleBase" id="RU010713"/>
    </source>
</evidence>
<dbReference type="GO" id="GO:0034220">
    <property type="term" value="P:monoatomic ion transmembrane transport"/>
    <property type="evidence" value="ECO:0007669"/>
    <property type="project" value="UniProtKB-KW"/>
</dbReference>
<keyword evidence="11 12" id="KW-0407">Ion channel</keyword>
<evidence type="ECO:0000313" key="13">
    <source>
        <dbReference type="EMBL" id="CDW23088.1"/>
    </source>
</evidence>
<evidence type="ECO:0000256" key="7">
    <source>
        <dbReference type="ARBA" id="ARBA00022949"/>
    </source>
</evidence>
<evidence type="ECO:0000256" key="6">
    <source>
        <dbReference type="ARBA" id="ARBA00022868"/>
    </source>
</evidence>
<name>A0A0K2TAQ1_LEPSM</name>
<gene>
    <name evidence="12" type="primary">inx</name>
</gene>
<dbReference type="GO" id="GO:0007602">
    <property type="term" value="P:phototransduction"/>
    <property type="evidence" value="ECO:0007669"/>
    <property type="project" value="TreeGrafter"/>
</dbReference>
<evidence type="ECO:0000256" key="2">
    <source>
        <dbReference type="ARBA" id="ARBA00004651"/>
    </source>
</evidence>
<dbReference type="Pfam" id="PF00876">
    <property type="entry name" value="Innexin"/>
    <property type="match status" value="1"/>
</dbReference>
<comment type="subcellular location">
    <subcellularLocation>
        <location evidence="1">Cell junction</location>
        <location evidence="1">Gap junction</location>
    </subcellularLocation>
    <subcellularLocation>
        <location evidence="2 12">Cell membrane</location>
        <topology evidence="2 12">Multi-pass membrane protein</topology>
    </subcellularLocation>
</comment>
<dbReference type="PANTHER" id="PTHR11893">
    <property type="entry name" value="INNEXIN"/>
    <property type="match status" value="1"/>
</dbReference>
<organism evidence="13">
    <name type="scientific">Lepeophtheirus salmonis</name>
    <name type="common">Salmon louse</name>
    <name type="synonym">Caligus salmonis</name>
    <dbReference type="NCBI Taxonomy" id="72036"/>
    <lineage>
        <taxon>Eukaryota</taxon>
        <taxon>Metazoa</taxon>
        <taxon>Ecdysozoa</taxon>
        <taxon>Arthropoda</taxon>
        <taxon>Crustacea</taxon>
        <taxon>Multicrustacea</taxon>
        <taxon>Hexanauplia</taxon>
        <taxon>Copepoda</taxon>
        <taxon>Siphonostomatoida</taxon>
        <taxon>Caligidae</taxon>
        <taxon>Lepeophtheirus</taxon>
    </lineage>
</organism>
<keyword evidence="6" id="KW-0303">Gap junction</keyword>
<sequence length="362" mass="42089">MLDFQDYSEFFNRKRSSIDNATFRLHYRVTFGILLLMSALNTSHKFIGKPIDCMTSAPDAGIVNNYCWIHGTFTAVDGVYKTEGIHPGVIAQGYDKNGNEIYHAWYQWVHIVLFIQALLCYFPHWIWESLEGGKIDMLLQGLDKETLDSPDDLKEVRLSIAHYFIRTKGTHNSYTFRFLFCEFLNLVNIIGQMFLMDKFLGGQFSSYGRDVIAMSEKLDFQYRIDPLNRVFPKLTKCDFLMYGPSGTIQNFDSLCLLPVNVINEKIYIFLWFWFIFVAVFTAIHLLLKTVSLISGDFRLFSLNNVASSITRDDLKVVLKKCNYGDWFVLMQLGKLIQPITYHNLLLDIRDRLDKKRAENLDD</sequence>
<dbReference type="InterPro" id="IPR000990">
    <property type="entry name" value="Innexin"/>
</dbReference>
<keyword evidence="8 12" id="KW-1133">Transmembrane helix</keyword>
<evidence type="ECO:0000256" key="1">
    <source>
        <dbReference type="ARBA" id="ARBA00004610"/>
    </source>
</evidence>
<dbReference type="PANTHER" id="PTHR11893:SF41">
    <property type="entry name" value="INNEXIN INX2"/>
    <property type="match status" value="1"/>
</dbReference>
<evidence type="ECO:0000256" key="5">
    <source>
        <dbReference type="ARBA" id="ARBA00022692"/>
    </source>
</evidence>
<keyword evidence="3 12" id="KW-0813">Transport</keyword>
<accession>A0A0K2TAQ1</accession>
<protein>
    <recommendedName>
        <fullName evidence="12">Innexin</fullName>
    </recommendedName>
</protein>
<feature type="transmembrane region" description="Helical" evidence="12">
    <location>
        <begin position="266"/>
        <end position="287"/>
    </location>
</feature>
<feature type="transmembrane region" description="Helical" evidence="12">
    <location>
        <begin position="174"/>
        <end position="195"/>
    </location>
</feature>
<feature type="transmembrane region" description="Helical" evidence="12">
    <location>
        <begin position="21"/>
        <end position="40"/>
    </location>
</feature>
<dbReference type="GO" id="GO:0005886">
    <property type="term" value="C:plasma membrane"/>
    <property type="evidence" value="ECO:0007669"/>
    <property type="project" value="UniProtKB-SubCell"/>
</dbReference>
<dbReference type="OrthoDB" id="5867527at2759"/>
<dbReference type="GO" id="GO:0005243">
    <property type="term" value="F:gap junction channel activity"/>
    <property type="evidence" value="ECO:0007669"/>
    <property type="project" value="TreeGrafter"/>
</dbReference>
<evidence type="ECO:0000256" key="4">
    <source>
        <dbReference type="ARBA" id="ARBA00022475"/>
    </source>
</evidence>
<comment type="similarity">
    <text evidence="12">Belongs to the pannexin family.</text>
</comment>
<dbReference type="PROSITE" id="PS51013">
    <property type="entry name" value="PANNEXIN"/>
    <property type="match status" value="1"/>
</dbReference>
<evidence type="ECO:0000256" key="8">
    <source>
        <dbReference type="ARBA" id="ARBA00022989"/>
    </source>
</evidence>
<evidence type="ECO:0000256" key="10">
    <source>
        <dbReference type="ARBA" id="ARBA00023136"/>
    </source>
</evidence>
<reference evidence="13" key="1">
    <citation type="submission" date="2014-05" db="EMBL/GenBank/DDBJ databases">
        <authorList>
            <person name="Chronopoulou M."/>
        </authorList>
    </citation>
    <scope>NUCLEOTIDE SEQUENCE</scope>
    <source>
        <tissue evidence="13">Whole organism</tissue>
    </source>
</reference>
<dbReference type="EMBL" id="HACA01005727">
    <property type="protein sequence ID" value="CDW23088.1"/>
    <property type="molecule type" value="Transcribed_RNA"/>
</dbReference>
<evidence type="ECO:0000256" key="3">
    <source>
        <dbReference type="ARBA" id="ARBA00022448"/>
    </source>
</evidence>
<keyword evidence="5 12" id="KW-0812">Transmembrane</keyword>
<evidence type="ECO:0000256" key="9">
    <source>
        <dbReference type="ARBA" id="ARBA00023065"/>
    </source>
</evidence>
<feature type="transmembrane region" description="Helical" evidence="12">
    <location>
        <begin position="105"/>
        <end position="127"/>
    </location>
</feature>
<keyword evidence="10 12" id="KW-0472">Membrane</keyword>
<comment type="function">
    <text evidence="12">Structural component of the gap junctions.</text>
</comment>
<dbReference type="OMA" id="WFIFYQI"/>
<keyword evidence="7" id="KW-0965">Cell junction</keyword>